<dbReference type="GO" id="GO:0016877">
    <property type="term" value="F:ligase activity, forming carbon-sulfur bonds"/>
    <property type="evidence" value="ECO:0007669"/>
    <property type="project" value="UniProtKB-ARBA"/>
</dbReference>
<dbReference type="InterPro" id="IPR000873">
    <property type="entry name" value="AMP-dep_synth/lig_dom"/>
</dbReference>
<keyword evidence="3" id="KW-0436">Ligase</keyword>
<dbReference type="EMBL" id="AQQR01000001">
    <property type="protein sequence ID" value="OWU77406.1"/>
    <property type="molecule type" value="Genomic_DNA"/>
</dbReference>
<dbReference type="Pfam" id="PF00501">
    <property type="entry name" value="AMP-binding"/>
    <property type="match status" value="1"/>
</dbReference>
<dbReference type="PANTHER" id="PTHR43767">
    <property type="entry name" value="LONG-CHAIN-FATTY-ACID--COA LIGASE"/>
    <property type="match status" value="1"/>
</dbReference>
<dbReference type="InterPro" id="IPR042099">
    <property type="entry name" value="ANL_N_sf"/>
</dbReference>
<dbReference type="Gene3D" id="3.30.300.30">
    <property type="match status" value="1"/>
</dbReference>
<comment type="caution">
    <text evidence="3">The sequence shown here is derived from an EMBL/GenBank/DDBJ whole genome shotgun (WGS) entry which is preliminary data.</text>
</comment>
<dbReference type="Gene3D" id="3.40.50.12780">
    <property type="entry name" value="N-terminal domain of ligase-like"/>
    <property type="match status" value="1"/>
</dbReference>
<evidence type="ECO:0000259" key="2">
    <source>
        <dbReference type="Pfam" id="PF13193"/>
    </source>
</evidence>
<feature type="domain" description="AMP-dependent synthetase/ligase" evidence="1">
    <location>
        <begin position="28"/>
        <end position="371"/>
    </location>
</feature>
<dbReference type="InterPro" id="IPR050237">
    <property type="entry name" value="ATP-dep_AMP-bd_enzyme"/>
</dbReference>
<dbReference type="RefSeq" id="WP_088648019.1">
    <property type="nucleotide sequence ID" value="NZ_AQQR01000001.1"/>
</dbReference>
<dbReference type="Pfam" id="PF13193">
    <property type="entry name" value="AMP-binding_C"/>
    <property type="match status" value="1"/>
</dbReference>
<reference evidence="3 4" key="1">
    <citation type="submission" date="2013-04" db="EMBL/GenBank/DDBJ databases">
        <title>Oceanicola sp. 22II1-22F33 Genome Sequencing.</title>
        <authorList>
            <person name="Lai Q."/>
            <person name="Li G."/>
            <person name="Shao Z."/>
        </authorList>
    </citation>
    <scope>NUCLEOTIDE SEQUENCE [LARGE SCALE GENOMIC DNA]</scope>
    <source>
        <strain evidence="3 4">22II1-22F33</strain>
    </source>
</reference>
<dbReference type="PANTHER" id="PTHR43767:SF10">
    <property type="entry name" value="SURFACTIN SYNTHASE SUBUNIT 1"/>
    <property type="match status" value="1"/>
</dbReference>
<dbReference type="InterPro" id="IPR025110">
    <property type="entry name" value="AMP-bd_C"/>
</dbReference>
<evidence type="ECO:0000313" key="4">
    <source>
        <dbReference type="Proteomes" id="UP000215377"/>
    </source>
</evidence>
<protein>
    <submittedName>
        <fullName evidence="3">Benzoate--CoA ligase</fullName>
    </submittedName>
</protein>
<dbReference type="SUPFAM" id="SSF56801">
    <property type="entry name" value="Acetyl-CoA synthetase-like"/>
    <property type="match status" value="1"/>
</dbReference>
<evidence type="ECO:0000313" key="3">
    <source>
        <dbReference type="EMBL" id="OWU77406.1"/>
    </source>
</evidence>
<dbReference type="InterPro" id="IPR045851">
    <property type="entry name" value="AMP-bd_C_sf"/>
</dbReference>
<gene>
    <name evidence="3" type="ORF">ATO3_01465</name>
</gene>
<sequence>MLSIFDQGPPPPCPAPFNFAAHVLGRADALRDKTALSVLRADGAEDWSFAALEAAVRGTGAGLLAAGLRPGDIALMRLGNTVDFPIAYLGAIAAGIVPVPTSSQLTGDEVAKMVADLSPAAILRDPSVASTPGPAPGPREIGLAELTAMRDLAPCAYAMGDPERLAYIIYTSGTSGKPRAVMHAHRAIWARQMMIDGWYELHESDRLLHAGAFNWTYTLGTGLMDPWTMGATALIPEPGTEITDLPERLRTHRATICAAAPGVYRRILGAHETIDLPDLRHGLSAGEKLSEPLRAAWAEATGTQLYEAYGMSECSTFISSSPSDPAPAGALGTPQKGRRVAILGDDGPVETGQHGTIAIHRSDPGLMLGYLGAPEETEARFRGDWFLTGDQGAMDETGHVSYLGRDDDMMNAGGYRVSPLEVEAALSHAPGITQVAVTEIEIKADTRIITAFYTAPAPVEEATLKAFAQAHLARYKQPRAYVHIDTLPTGANGKVLRRALKPLFPRKTL</sequence>
<dbReference type="AlphaFoldDB" id="A0A225NZ61"/>
<name>A0A225NZ61_9RHOB</name>
<dbReference type="PROSITE" id="PS00455">
    <property type="entry name" value="AMP_BINDING"/>
    <property type="match status" value="1"/>
</dbReference>
<evidence type="ECO:0000259" key="1">
    <source>
        <dbReference type="Pfam" id="PF00501"/>
    </source>
</evidence>
<dbReference type="Proteomes" id="UP000215377">
    <property type="component" value="Unassembled WGS sequence"/>
</dbReference>
<accession>A0A225NZ61</accession>
<feature type="domain" description="AMP-binding enzyme C-terminal" evidence="2">
    <location>
        <begin position="421"/>
        <end position="494"/>
    </location>
</feature>
<dbReference type="OrthoDB" id="9803968at2"/>
<keyword evidence="4" id="KW-1185">Reference proteome</keyword>
<organism evidence="3 4">
    <name type="scientific">Marinibacterium profundimaris</name>
    <dbReference type="NCBI Taxonomy" id="1679460"/>
    <lineage>
        <taxon>Bacteria</taxon>
        <taxon>Pseudomonadati</taxon>
        <taxon>Pseudomonadota</taxon>
        <taxon>Alphaproteobacteria</taxon>
        <taxon>Rhodobacterales</taxon>
        <taxon>Paracoccaceae</taxon>
        <taxon>Marinibacterium</taxon>
    </lineage>
</organism>
<dbReference type="InterPro" id="IPR020845">
    <property type="entry name" value="AMP-binding_CS"/>
</dbReference>
<proteinExistence type="predicted"/>